<comment type="similarity">
    <text evidence="1">Belongs to the paxM FAD-dependent monooxygenase family.</text>
</comment>
<dbReference type="GeneID" id="35602996"/>
<evidence type="ECO:0000256" key="5">
    <source>
        <dbReference type="ARBA" id="ARBA00023033"/>
    </source>
</evidence>
<dbReference type="Pfam" id="PF01494">
    <property type="entry name" value="FAD_binding_3"/>
    <property type="match status" value="1"/>
</dbReference>
<reference evidence="7 8" key="1">
    <citation type="submission" date="2016-03" db="EMBL/GenBank/DDBJ databases">
        <authorList>
            <person name="Ploux O."/>
        </authorList>
    </citation>
    <scope>NUCLEOTIDE SEQUENCE [LARGE SCALE GENOMIC DNA]</scope>
    <source>
        <strain evidence="7 8">URUG2</strain>
    </source>
</reference>
<dbReference type="AlphaFoldDB" id="A0A2D3V999"/>
<evidence type="ECO:0000313" key="8">
    <source>
        <dbReference type="Proteomes" id="UP000225277"/>
    </source>
</evidence>
<dbReference type="Gene3D" id="3.50.50.60">
    <property type="entry name" value="FAD/NAD(P)-binding domain"/>
    <property type="match status" value="1"/>
</dbReference>
<dbReference type="InterPro" id="IPR050493">
    <property type="entry name" value="FAD-dep_Monooxygenase_BioMet"/>
</dbReference>
<dbReference type="GO" id="GO:0071949">
    <property type="term" value="F:FAD binding"/>
    <property type="evidence" value="ECO:0007669"/>
    <property type="project" value="InterPro"/>
</dbReference>
<dbReference type="PANTHER" id="PTHR13789:SF309">
    <property type="entry name" value="PUTATIVE (AFU_ORTHOLOGUE AFUA_6G14510)-RELATED"/>
    <property type="match status" value="1"/>
</dbReference>
<evidence type="ECO:0000256" key="3">
    <source>
        <dbReference type="ARBA" id="ARBA00022827"/>
    </source>
</evidence>
<dbReference type="OrthoDB" id="16820at2759"/>
<keyword evidence="8" id="KW-1185">Reference proteome</keyword>
<accession>A0A2D3V999</accession>
<keyword evidence="5" id="KW-0503">Monooxygenase</keyword>
<dbReference type="SUPFAM" id="SSF51905">
    <property type="entry name" value="FAD/NAD(P)-binding domain"/>
    <property type="match status" value="1"/>
</dbReference>
<feature type="domain" description="FAD-binding" evidence="6">
    <location>
        <begin position="5"/>
        <end position="351"/>
    </location>
</feature>
<dbReference type="InterPro" id="IPR036188">
    <property type="entry name" value="FAD/NAD-bd_sf"/>
</dbReference>
<evidence type="ECO:0000256" key="2">
    <source>
        <dbReference type="ARBA" id="ARBA00022630"/>
    </source>
</evidence>
<dbReference type="PANTHER" id="PTHR13789">
    <property type="entry name" value="MONOOXYGENASE"/>
    <property type="match status" value="1"/>
</dbReference>
<dbReference type="GO" id="GO:0004497">
    <property type="term" value="F:monooxygenase activity"/>
    <property type="evidence" value="ECO:0007669"/>
    <property type="project" value="UniProtKB-KW"/>
</dbReference>
<evidence type="ECO:0000256" key="1">
    <source>
        <dbReference type="ARBA" id="ARBA00007992"/>
    </source>
</evidence>
<evidence type="ECO:0000259" key="6">
    <source>
        <dbReference type="Pfam" id="PF01494"/>
    </source>
</evidence>
<evidence type="ECO:0000313" key="7">
    <source>
        <dbReference type="EMBL" id="CZT22020.1"/>
    </source>
</evidence>
<sequence>MPLRIIIVGAGIAGLAAAVGLARHGHKVQVFERKTTWDETGSGIQLQPNVSKILEEWGMLEEVKKVAHDNEQAALRDHRLGLIAYHDFTQRGPAWYGLRRVLKDLFRQFAAKYNVEIHEGVNIVSINQDRPSIILDGGEEISADLIIGADGSGSLVRQTLFPSFPGRKILDKTVWQISLPLDIVRNDEVLQGLLDGHRNVITVAPARSIFASPSPSQNTYDLQFIDHEYTQAQDPNPAALTERVRDLSWIKERFSDFDPATRKALDLAESAFKWRLVEVFDLPSWSSKNSKVVLLGDACHAMTPYSGQGTAMGLEDAAVLSELLADIQTSDLGSAIEMYQNLRRPRCDKVFNLARAFGTSWSAKDARQIARRNEVWRKAFEDRDRPVKADGNAPPGSPAFGMWLENYNVFEAVRMEKQKRKSKI</sequence>
<dbReference type="EMBL" id="FJUY01000012">
    <property type="protein sequence ID" value="CZT22020.1"/>
    <property type="molecule type" value="Genomic_DNA"/>
</dbReference>
<keyword evidence="2" id="KW-0285">Flavoprotein</keyword>
<dbReference type="Proteomes" id="UP000225277">
    <property type="component" value="Unassembled WGS sequence"/>
</dbReference>
<name>A0A2D3V999_9PEZI</name>
<dbReference type="RefSeq" id="XP_023628909.1">
    <property type="nucleotide sequence ID" value="XM_023773141.1"/>
</dbReference>
<keyword evidence="4" id="KW-0560">Oxidoreductase</keyword>
<evidence type="ECO:0000256" key="4">
    <source>
        <dbReference type="ARBA" id="ARBA00023002"/>
    </source>
</evidence>
<dbReference type="STRING" id="112498.A0A2D3V999"/>
<proteinExistence type="inferred from homology"/>
<organism evidence="7 8">
    <name type="scientific">Ramularia collo-cygni</name>
    <dbReference type="NCBI Taxonomy" id="112498"/>
    <lineage>
        <taxon>Eukaryota</taxon>
        <taxon>Fungi</taxon>
        <taxon>Dikarya</taxon>
        <taxon>Ascomycota</taxon>
        <taxon>Pezizomycotina</taxon>
        <taxon>Dothideomycetes</taxon>
        <taxon>Dothideomycetidae</taxon>
        <taxon>Mycosphaerellales</taxon>
        <taxon>Mycosphaerellaceae</taxon>
        <taxon>Ramularia</taxon>
    </lineage>
</organism>
<keyword evidence="3" id="KW-0274">FAD</keyword>
<protein>
    <recommendedName>
        <fullName evidence="6">FAD-binding domain-containing protein</fullName>
    </recommendedName>
</protein>
<gene>
    <name evidence="7" type="ORF">RCC_07889</name>
</gene>
<dbReference type="InterPro" id="IPR002938">
    <property type="entry name" value="FAD-bd"/>
</dbReference>
<dbReference type="PRINTS" id="PR00420">
    <property type="entry name" value="RNGMNOXGNASE"/>
</dbReference>